<evidence type="ECO:0000256" key="1">
    <source>
        <dbReference type="ARBA" id="ARBA00022737"/>
    </source>
</evidence>
<dbReference type="InterPro" id="IPR014720">
    <property type="entry name" value="dsRBD_dom"/>
</dbReference>
<evidence type="ECO:0000256" key="3">
    <source>
        <dbReference type="PROSITE-ProRule" id="PRU00266"/>
    </source>
</evidence>
<dbReference type="PROSITE" id="PS50137">
    <property type="entry name" value="DS_RBD"/>
    <property type="match status" value="2"/>
</dbReference>
<sequence length="355" mass="38743">MYKTRLQELCHRQQWSLSKYATVKDGPDHDPSFKASVSVNGQAFHSSFPCKSSKVAQNDAAKLAFLHFTSAGLTSYSIEPEIQSDALGVTDVGGHPLGEEEHAAENAALMSLSLDGFQKANSGLCKNLLQELAQHEGLCIPLYNTTKAGPCHMPMFFSTVEVKGHIFRGKVGKSKKLAELNAAKVAYSSLNERGCSESAAEVTSPNLVELQHNLEHECELLPSPTIEYEEPAKESTVDEVEGVGLKETLLEVDTKDSISAPAELQKEEENENNEKSFSSSKQGQLMASPTLTQGKVSALPILGPKMGTRSYLLCNRVRVYSSFPDIVFPKGIIVLPISENKWVAVSLEFPNEEVK</sequence>
<feature type="region of interest" description="Disordered" evidence="4">
    <location>
        <begin position="256"/>
        <end position="289"/>
    </location>
</feature>
<keyword evidence="1" id="KW-0677">Repeat</keyword>
<feature type="domain" description="DRBM" evidence="5">
    <location>
        <begin position="1"/>
        <end position="70"/>
    </location>
</feature>
<organism evidence="6 7">
    <name type="scientific">Carpinus fangiana</name>
    <dbReference type="NCBI Taxonomy" id="176857"/>
    <lineage>
        <taxon>Eukaryota</taxon>
        <taxon>Viridiplantae</taxon>
        <taxon>Streptophyta</taxon>
        <taxon>Embryophyta</taxon>
        <taxon>Tracheophyta</taxon>
        <taxon>Spermatophyta</taxon>
        <taxon>Magnoliopsida</taxon>
        <taxon>eudicotyledons</taxon>
        <taxon>Gunneridae</taxon>
        <taxon>Pentapetalae</taxon>
        <taxon>rosids</taxon>
        <taxon>fabids</taxon>
        <taxon>Fagales</taxon>
        <taxon>Betulaceae</taxon>
        <taxon>Carpinus</taxon>
    </lineage>
</organism>
<evidence type="ECO:0000256" key="2">
    <source>
        <dbReference type="ARBA" id="ARBA00022884"/>
    </source>
</evidence>
<gene>
    <name evidence="6" type="ORF">FH972_010236</name>
</gene>
<evidence type="ECO:0000313" key="7">
    <source>
        <dbReference type="Proteomes" id="UP000327013"/>
    </source>
</evidence>
<accession>A0A660KQT2</accession>
<evidence type="ECO:0000313" key="6">
    <source>
        <dbReference type="EMBL" id="KAE8037665.1"/>
    </source>
</evidence>
<dbReference type="SMART" id="SM00358">
    <property type="entry name" value="DSRM"/>
    <property type="match status" value="2"/>
</dbReference>
<dbReference type="SUPFAM" id="SSF54768">
    <property type="entry name" value="dsRNA-binding domain-like"/>
    <property type="match status" value="2"/>
</dbReference>
<proteinExistence type="predicted"/>
<dbReference type="PANTHER" id="PTHR46031">
    <property type="match status" value="1"/>
</dbReference>
<name>A0A660KQT2_9ROSI</name>
<feature type="domain" description="DRBM" evidence="5">
    <location>
        <begin position="124"/>
        <end position="192"/>
    </location>
</feature>
<dbReference type="AlphaFoldDB" id="A0A660KQT2"/>
<dbReference type="Proteomes" id="UP000327013">
    <property type="component" value="Chromosome 4"/>
</dbReference>
<dbReference type="Gene3D" id="3.30.160.20">
    <property type="match status" value="2"/>
</dbReference>
<evidence type="ECO:0000259" key="5">
    <source>
        <dbReference type="PROSITE" id="PS50137"/>
    </source>
</evidence>
<protein>
    <recommendedName>
        <fullName evidence="5">DRBM domain-containing protein</fullName>
    </recommendedName>
</protein>
<dbReference type="GO" id="GO:0003723">
    <property type="term" value="F:RNA binding"/>
    <property type="evidence" value="ECO:0007669"/>
    <property type="project" value="UniProtKB-UniRule"/>
</dbReference>
<keyword evidence="7" id="KW-1185">Reference proteome</keyword>
<dbReference type="OrthoDB" id="5274873at2759"/>
<dbReference type="EMBL" id="CM017324">
    <property type="protein sequence ID" value="KAE8037665.1"/>
    <property type="molecule type" value="Genomic_DNA"/>
</dbReference>
<dbReference type="PANTHER" id="PTHR46031:SF31">
    <property type="entry name" value="DOUBLE-STRANDED RNA-BINDING PROTEIN 1-LIKE"/>
    <property type="match status" value="1"/>
</dbReference>
<reference evidence="6 7" key="1">
    <citation type="submission" date="2019-06" db="EMBL/GenBank/DDBJ databases">
        <title>A chromosomal-level reference genome of Carpinus fangiana (Coryloideae, Betulaceae).</title>
        <authorList>
            <person name="Yang X."/>
            <person name="Wang Z."/>
            <person name="Zhang L."/>
            <person name="Hao G."/>
            <person name="Liu J."/>
            <person name="Yang Y."/>
        </authorList>
    </citation>
    <scope>NUCLEOTIDE SEQUENCE [LARGE SCALE GENOMIC DNA]</scope>
    <source>
        <strain evidence="6">Cfa_2016G</strain>
        <tissue evidence="6">Leaf</tissue>
    </source>
</reference>
<evidence type="ECO:0000256" key="4">
    <source>
        <dbReference type="SAM" id="MobiDB-lite"/>
    </source>
</evidence>
<keyword evidence="2 3" id="KW-0694">RNA-binding</keyword>
<dbReference type="Pfam" id="PF00035">
    <property type="entry name" value="dsrm"/>
    <property type="match status" value="2"/>
</dbReference>